<keyword evidence="1" id="KW-0812">Transmembrane</keyword>
<feature type="transmembrane region" description="Helical" evidence="1">
    <location>
        <begin position="12"/>
        <end position="33"/>
    </location>
</feature>
<evidence type="ECO:0000256" key="1">
    <source>
        <dbReference type="SAM" id="Phobius"/>
    </source>
</evidence>
<dbReference type="RefSeq" id="WP_223626294.1">
    <property type="nucleotide sequence ID" value="NZ_JAIQDJ010000001.1"/>
</dbReference>
<feature type="transmembrane region" description="Helical" evidence="1">
    <location>
        <begin position="39"/>
        <end position="56"/>
    </location>
</feature>
<accession>A0ABS7TB97</accession>
<dbReference type="Proteomes" id="UP001430290">
    <property type="component" value="Unassembled WGS sequence"/>
</dbReference>
<evidence type="ECO:0000313" key="2">
    <source>
        <dbReference type="EMBL" id="MBZ4185136.1"/>
    </source>
</evidence>
<feature type="transmembrane region" description="Helical" evidence="1">
    <location>
        <begin position="68"/>
        <end position="89"/>
    </location>
</feature>
<protein>
    <submittedName>
        <fullName evidence="2">Uncharacterized protein</fullName>
    </submittedName>
</protein>
<sequence>MPPQPESGPRWYALPLLLLGASGFAAGWMLLALRLDRTCSWLALLAAMDMVLLLRLSRWPADASRMLLALVSTAGVIGLANGLIAGGQIGKSLGMRPWEAVLKIGPDYAWLLVQLATDRVDVALYAASLALAAWSGVVSGRRPTPSTR</sequence>
<name>A0ABS7TB97_9GAMM</name>
<keyword evidence="3" id="KW-1185">Reference proteome</keyword>
<reference evidence="2" key="1">
    <citation type="submission" date="2021-09" db="EMBL/GenBank/DDBJ databases">
        <authorList>
            <person name="Wu T."/>
            <person name="Guo S.Z."/>
        </authorList>
    </citation>
    <scope>NUCLEOTIDE SEQUENCE</scope>
    <source>
        <strain evidence="2">RSS-23</strain>
    </source>
</reference>
<dbReference type="EMBL" id="JAIQDJ010000001">
    <property type="protein sequence ID" value="MBZ4185136.1"/>
    <property type="molecule type" value="Genomic_DNA"/>
</dbReference>
<organism evidence="2 3">
    <name type="scientific">Thermomonas beijingensis</name>
    <dbReference type="NCBI Taxonomy" id="2872701"/>
    <lineage>
        <taxon>Bacteria</taxon>
        <taxon>Pseudomonadati</taxon>
        <taxon>Pseudomonadota</taxon>
        <taxon>Gammaproteobacteria</taxon>
        <taxon>Lysobacterales</taxon>
        <taxon>Lysobacteraceae</taxon>
        <taxon>Thermomonas</taxon>
    </lineage>
</organism>
<keyword evidence="1" id="KW-0472">Membrane</keyword>
<proteinExistence type="predicted"/>
<evidence type="ECO:0000313" key="3">
    <source>
        <dbReference type="Proteomes" id="UP001430290"/>
    </source>
</evidence>
<comment type="caution">
    <text evidence="2">The sequence shown here is derived from an EMBL/GenBank/DDBJ whole genome shotgun (WGS) entry which is preliminary data.</text>
</comment>
<keyword evidence="1" id="KW-1133">Transmembrane helix</keyword>
<gene>
    <name evidence="2" type="ORF">K7B09_02190</name>
</gene>